<gene>
    <name evidence="2" type="ORF">CWD94_09890</name>
</gene>
<feature type="domain" description="HTH cro/C1-type" evidence="1">
    <location>
        <begin position="12"/>
        <end position="66"/>
    </location>
</feature>
<dbReference type="EMBL" id="PHQY01000586">
    <property type="protein sequence ID" value="PJO43894.1"/>
    <property type="molecule type" value="Genomic_DNA"/>
</dbReference>
<protein>
    <recommendedName>
        <fullName evidence="1">HTH cro/C1-type domain-containing protein</fullName>
    </recommendedName>
</protein>
<proteinExistence type="predicted"/>
<evidence type="ECO:0000259" key="1">
    <source>
        <dbReference type="PROSITE" id="PS50943"/>
    </source>
</evidence>
<reference evidence="2 3" key="1">
    <citation type="submission" date="2017-11" db="EMBL/GenBank/DDBJ databases">
        <title>Bacterial isolate from king chilli rhizosphere.</title>
        <authorList>
            <person name="Takhelmayum P."/>
            <person name="Sarangthem I."/>
        </authorList>
    </citation>
    <scope>NUCLEOTIDE SEQUENCE [LARGE SCALE GENOMIC DNA]</scope>
    <source>
        <strain evidence="3">t26</strain>
    </source>
</reference>
<dbReference type="Pfam" id="PF01381">
    <property type="entry name" value="HTH_3"/>
    <property type="match status" value="1"/>
</dbReference>
<dbReference type="SMART" id="SM00530">
    <property type="entry name" value="HTH_XRE"/>
    <property type="match status" value="1"/>
</dbReference>
<dbReference type="CDD" id="cd00093">
    <property type="entry name" value="HTH_XRE"/>
    <property type="match status" value="1"/>
</dbReference>
<sequence length="97" mass="10686">MVADFMKVGKMLKKFRVSANITQEEMAEHLDSTQSAVSKLESGSKTIDIFTFATWMKITNSEVAGAALLFGMETANAVTQLIQTVPMFIGGFFSWIL</sequence>
<name>A0A2M9Q738_9BACI</name>
<evidence type="ECO:0000313" key="3">
    <source>
        <dbReference type="Proteomes" id="UP000232101"/>
    </source>
</evidence>
<dbReference type="InterPro" id="IPR001387">
    <property type="entry name" value="Cro/C1-type_HTH"/>
</dbReference>
<dbReference type="PROSITE" id="PS50943">
    <property type="entry name" value="HTH_CROC1"/>
    <property type="match status" value="1"/>
</dbReference>
<dbReference type="GO" id="GO:0003677">
    <property type="term" value="F:DNA binding"/>
    <property type="evidence" value="ECO:0007669"/>
    <property type="project" value="InterPro"/>
</dbReference>
<organism evidence="2 3">
    <name type="scientific">Lysinibacillus xylanilyticus</name>
    <dbReference type="NCBI Taxonomy" id="582475"/>
    <lineage>
        <taxon>Bacteria</taxon>
        <taxon>Bacillati</taxon>
        <taxon>Bacillota</taxon>
        <taxon>Bacilli</taxon>
        <taxon>Bacillales</taxon>
        <taxon>Bacillaceae</taxon>
        <taxon>Lysinibacillus</taxon>
    </lineage>
</organism>
<evidence type="ECO:0000313" key="2">
    <source>
        <dbReference type="EMBL" id="PJO43894.1"/>
    </source>
</evidence>
<dbReference type="SUPFAM" id="SSF47413">
    <property type="entry name" value="lambda repressor-like DNA-binding domains"/>
    <property type="match status" value="1"/>
</dbReference>
<accession>A0A2M9Q738</accession>
<comment type="caution">
    <text evidence="2">The sequence shown here is derived from an EMBL/GenBank/DDBJ whole genome shotgun (WGS) entry which is preliminary data.</text>
</comment>
<dbReference type="RefSeq" id="WP_100542902.1">
    <property type="nucleotide sequence ID" value="NZ_PHQY01000586.1"/>
</dbReference>
<dbReference type="AlphaFoldDB" id="A0A2M9Q738"/>
<dbReference type="Proteomes" id="UP000232101">
    <property type="component" value="Unassembled WGS sequence"/>
</dbReference>
<dbReference type="InterPro" id="IPR010982">
    <property type="entry name" value="Lambda_DNA-bd_dom_sf"/>
</dbReference>
<dbReference type="Gene3D" id="1.10.260.40">
    <property type="entry name" value="lambda repressor-like DNA-binding domains"/>
    <property type="match status" value="1"/>
</dbReference>